<sequence length="61" mass="6600">MPIVKLNQLAPYQLCGVLLLPDENNVSDADYSVLNSQSGFLNDVKNGLIEVKDAPKPSKGK</sequence>
<evidence type="ECO:0000313" key="1">
    <source>
        <dbReference type="EMBL" id="CAB4138963.1"/>
    </source>
</evidence>
<organism evidence="1">
    <name type="scientific">uncultured Caudovirales phage</name>
    <dbReference type="NCBI Taxonomy" id="2100421"/>
    <lineage>
        <taxon>Viruses</taxon>
        <taxon>Duplodnaviria</taxon>
        <taxon>Heunggongvirae</taxon>
        <taxon>Uroviricota</taxon>
        <taxon>Caudoviricetes</taxon>
        <taxon>Peduoviridae</taxon>
        <taxon>Maltschvirus</taxon>
        <taxon>Maltschvirus maltsch</taxon>
    </lineage>
</organism>
<accession>A0A6J5M086</accession>
<reference evidence="1" key="1">
    <citation type="submission" date="2020-04" db="EMBL/GenBank/DDBJ databases">
        <authorList>
            <person name="Chiriac C."/>
            <person name="Salcher M."/>
            <person name="Ghai R."/>
            <person name="Kavagutti S V."/>
        </authorList>
    </citation>
    <scope>NUCLEOTIDE SEQUENCE</scope>
</reference>
<protein>
    <submittedName>
        <fullName evidence="1">Uncharacterized protein</fullName>
    </submittedName>
</protein>
<gene>
    <name evidence="1" type="ORF">UFOVP338_4</name>
</gene>
<name>A0A6J5M086_9CAUD</name>
<proteinExistence type="predicted"/>
<dbReference type="EMBL" id="LR796351">
    <property type="protein sequence ID" value="CAB4138963.1"/>
    <property type="molecule type" value="Genomic_DNA"/>
</dbReference>